<evidence type="ECO:0000313" key="2">
    <source>
        <dbReference type="EMBL" id="UTT62765.1"/>
    </source>
</evidence>
<proteinExistence type="predicted"/>
<keyword evidence="3" id="KW-1185">Reference proteome</keyword>
<dbReference type="Gene3D" id="3.40.630.30">
    <property type="match status" value="1"/>
</dbReference>
<organism evidence="2 3">
    <name type="scientific">Microcella humidisoli</name>
    <dbReference type="NCBI Taxonomy" id="2963406"/>
    <lineage>
        <taxon>Bacteria</taxon>
        <taxon>Bacillati</taxon>
        <taxon>Actinomycetota</taxon>
        <taxon>Actinomycetes</taxon>
        <taxon>Micrococcales</taxon>
        <taxon>Microbacteriaceae</taxon>
        <taxon>Microcella</taxon>
    </lineage>
</organism>
<dbReference type="Proteomes" id="UP001060039">
    <property type="component" value="Chromosome"/>
</dbReference>
<feature type="domain" description="N-acetyltransferase" evidence="1">
    <location>
        <begin position="4"/>
        <end position="183"/>
    </location>
</feature>
<evidence type="ECO:0000259" key="1">
    <source>
        <dbReference type="PROSITE" id="PS51186"/>
    </source>
</evidence>
<accession>A0ABY5FY20</accession>
<dbReference type="InterPro" id="IPR016181">
    <property type="entry name" value="Acyl_CoA_acyltransferase"/>
</dbReference>
<dbReference type="InterPro" id="IPR000182">
    <property type="entry name" value="GNAT_dom"/>
</dbReference>
<dbReference type="Pfam" id="PF00583">
    <property type="entry name" value="Acetyltransf_1"/>
    <property type="match status" value="1"/>
</dbReference>
<dbReference type="SUPFAM" id="SSF55729">
    <property type="entry name" value="Acyl-CoA N-acyltransferases (Nat)"/>
    <property type="match status" value="2"/>
</dbReference>
<name>A0ABY5FY20_9MICO</name>
<dbReference type="EMBL" id="CP101497">
    <property type="protein sequence ID" value="UTT62765.1"/>
    <property type="molecule type" value="Genomic_DNA"/>
</dbReference>
<evidence type="ECO:0000313" key="3">
    <source>
        <dbReference type="Proteomes" id="UP001060039"/>
    </source>
</evidence>
<gene>
    <name evidence="2" type="ORF">NNL39_01210</name>
</gene>
<dbReference type="RefSeq" id="WP_255159897.1">
    <property type="nucleotide sequence ID" value="NZ_CP101497.1"/>
</dbReference>
<dbReference type="CDD" id="cd04301">
    <property type="entry name" value="NAT_SF"/>
    <property type="match status" value="1"/>
</dbReference>
<sequence length="361" mass="39361">MTTITVTEVTIPDSLDAPDAPEFLACVDVRNTVWRDDSGTDDLTATAAELLPGWQKTTFEPKRMFAARLDGRLVARGIYETRTEEAADTVWLMAEVLRDARGHGVGEALAQHLEGIALSEGKTRAIVYAPSWKTGGIRIPSPTGFGSVPAGTPEVRLLQSLGYTLEQVERGSRLALPLESDVLQAAHDAARAAAGPDYRVHTWAGPTPPVWREDIAHLLTRMSTDAPTAGLEEPEDPWTVERLLEDEAKEAESPRTSIVAAVEHVPSGALVGFTEMTAPAERERTVGQEDTIVLREHRGHRLGMLLKAANVLWLEEVSPGHPSIITYNAEENRHMLAVNEALGFVPFVYEGAWRKDLLGSA</sequence>
<reference evidence="2" key="1">
    <citation type="submission" date="2022-07" db="EMBL/GenBank/DDBJ databases">
        <title>Taxonomic analysis of Microcella humidisoli nov. sp., isolated from riverside soil.</title>
        <authorList>
            <person name="Molina K.M."/>
            <person name="Kim S.B."/>
        </authorList>
    </citation>
    <scope>NUCLEOTIDE SEQUENCE</scope>
    <source>
        <strain evidence="2">MMS21-STM10</strain>
    </source>
</reference>
<dbReference type="PROSITE" id="PS51186">
    <property type="entry name" value="GNAT"/>
    <property type="match status" value="1"/>
</dbReference>
<protein>
    <submittedName>
        <fullName evidence="2">GNAT family N-acetyltransferase</fullName>
    </submittedName>
</protein>